<evidence type="ECO:0000313" key="3">
    <source>
        <dbReference type="Proteomes" id="UP000002482"/>
    </source>
</evidence>
<dbReference type="SUPFAM" id="SSF54593">
    <property type="entry name" value="Glyoxalase/Bleomycin resistance protein/Dihydroxybiphenyl dioxygenase"/>
    <property type="match status" value="1"/>
</dbReference>
<proteinExistence type="predicted"/>
<name>F0Q7N5_PARA1</name>
<dbReference type="RefSeq" id="WP_013596684.1">
    <property type="nucleotide sequence ID" value="NC_015138.1"/>
</dbReference>
<dbReference type="AlphaFoldDB" id="F0Q7N5"/>
<dbReference type="InterPro" id="IPR029068">
    <property type="entry name" value="Glyas_Bleomycin-R_OHBP_Dase"/>
</dbReference>
<feature type="domain" description="Glyoxalase-like" evidence="1">
    <location>
        <begin position="14"/>
        <end position="203"/>
    </location>
</feature>
<dbReference type="KEGG" id="aaa:Acav_4333"/>
<dbReference type="Pfam" id="PF13468">
    <property type="entry name" value="Glyoxalase_3"/>
    <property type="match status" value="1"/>
</dbReference>
<dbReference type="Proteomes" id="UP000002482">
    <property type="component" value="Chromosome"/>
</dbReference>
<evidence type="ECO:0000313" key="2">
    <source>
        <dbReference type="EMBL" id="ADX48217.1"/>
    </source>
</evidence>
<protein>
    <recommendedName>
        <fullName evidence="1">Glyoxalase-like domain-containing protein</fullName>
    </recommendedName>
</protein>
<keyword evidence="3" id="KW-1185">Reference proteome</keyword>
<evidence type="ECO:0000259" key="1">
    <source>
        <dbReference type="Pfam" id="PF13468"/>
    </source>
</evidence>
<organism evidence="2 3">
    <name type="scientific">Paracidovorax avenae (strain ATCC 19860 / DSM 7227 / CCUG 15838 / JCM 20985 / LMG 2117 / NCPPB 1011)</name>
    <name type="common">Acidovorax avenae</name>
    <dbReference type="NCBI Taxonomy" id="643561"/>
    <lineage>
        <taxon>Bacteria</taxon>
        <taxon>Pseudomonadati</taxon>
        <taxon>Pseudomonadota</taxon>
        <taxon>Betaproteobacteria</taxon>
        <taxon>Burkholderiales</taxon>
        <taxon>Comamonadaceae</taxon>
        <taxon>Paracidovorax</taxon>
    </lineage>
</organism>
<dbReference type="Gene3D" id="3.10.180.10">
    <property type="entry name" value="2,3-Dihydroxybiphenyl 1,2-Dioxygenase, domain 1"/>
    <property type="match status" value="1"/>
</dbReference>
<reference evidence="2" key="1">
    <citation type="submission" date="2011-02" db="EMBL/GenBank/DDBJ databases">
        <title>Complete sequence of Acidovorax avenae subsp. avenae ATCC 19860.</title>
        <authorList>
            <consortium name="US DOE Joint Genome Institute"/>
            <person name="Lucas S."/>
            <person name="Copeland A."/>
            <person name="Lapidus A."/>
            <person name="Cheng J.-F."/>
            <person name="Goodwin L."/>
            <person name="Pitluck S."/>
            <person name="Chertkov O."/>
            <person name="Held B."/>
            <person name="Detter J.C."/>
            <person name="Han C."/>
            <person name="Tapia R."/>
            <person name="Land M."/>
            <person name="Hauser L."/>
            <person name="Kyrpides N."/>
            <person name="Ivanova N."/>
            <person name="Ovchinnikova G."/>
            <person name="Pagani I."/>
            <person name="Gordon S."/>
            <person name="Woyke T."/>
        </authorList>
    </citation>
    <scope>NUCLEOTIDE SEQUENCE</scope>
    <source>
        <strain evidence="2">ATCC 19860</strain>
    </source>
</reference>
<dbReference type="HOGENOM" id="CLU_083550_0_0_4"/>
<sequence>MIPAAFDPARAACVDHLVVVAGSLEEGSRWCRRTLGVEPAAGGAHPLMGTHNRLLNISGPAHPRAYLEVIAIDPQARPAQPPGHRRWFDMDDEALRSQVARQGPQLVHWVASVPDIAAAHSALAARGVDRGEIITAGRPTPFGLLEWRITVRPDGARLMDGCLPTLIQWGERHPCHSLPDSGVTLESLALEHPDAAALQGACAAAGVHGLLRAPAGRSCAPRLVATLNTPLGTVNCTSLIPENAP</sequence>
<accession>F0Q7N5</accession>
<dbReference type="GeneID" id="34238403"/>
<dbReference type="OrthoDB" id="5801364at2"/>
<gene>
    <name evidence="2" type="ordered locus">Acav_4333</name>
</gene>
<dbReference type="EMBL" id="CP002521">
    <property type="protein sequence ID" value="ADX48217.1"/>
    <property type="molecule type" value="Genomic_DNA"/>
</dbReference>
<dbReference type="InterPro" id="IPR025870">
    <property type="entry name" value="Glyoxalase-like_dom"/>
</dbReference>